<proteinExistence type="predicted"/>
<protein>
    <recommendedName>
        <fullName evidence="3">DNA-binding MarR family transcriptional regulator</fullName>
    </recommendedName>
</protein>
<dbReference type="InterPro" id="IPR036390">
    <property type="entry name" value="WH_DNA-bd_sf"/>
</dbReference>
<evidence type="ECO:0000313" key="2">
    <source>
        <dbReference type="Proteomes" id="UP000254869"/>
    </source>
</evidence>
<dbReference type="Proteomes" id="UP000254869">
    <property type="component" value="Unassembled WGS sequence"/>
</dbReference>
<accession>A0A370IEQ2</accession>
<dbReference type="InterPro" id="IPR036388">
    <property type="entry name" value="WH-like_DNA-bd_sf"/>
</dbReference>
<dbReference type="SUPFAM" id="SSF46785">
    <property type="entry name" value="Winged helix' DNA-binding domain"/>
    <property type="match status" value="1"/>
</dbReference>
<dbReference type="AlphaFoldDB" id="A0A370IEQ2"/>
<sequence>MSTPKPLGYWLKHIDRGIEQNFTTLLGTEGIVRRSWQLLHTLAVTGPRTLPELDRAVAPFLDESDPTVVPYLEPLITKGWVAFDNDVYALTPAGHPAHDALFARIGTQREAIIEGLTPDDYETLIALLRRIADNVDALPTN</sequence>
<dbReference type="Gene3D" id="1.10.10.10">
    <property type="entry name" value="Winged helix-like DNA-binding domain superfamily/Winged helix DNA-binding domain"/>
    <property type="match status" value="1"/>
</dbReference>
<reference evidence="1 2" key="1">
    <citation type="submission" date="2018-07" db="EMBL/GenBank/DDBJ databases">
        <title>Genomic Encyclopedia of Type Strains, Phase IV (KMG-IV): sequencing the most valuable type-strain genomes for metagenomic binning, comparative biology and taxonomic classification.</title>
        <authorList>
            <person name="Goeker M."/>
        </authorList>
    </citation>
    <scope>NUCLEOTIDE SEQUENCE [LARGE SCALE GENOMIC DNA]</scope>
    <source>
        <strain evidence="1 2">DSM 44290</strain>
    </source>
</reference>
<dbReference type="EMBL" id="QQBC01000001">
    <property type="protein sequence ID" value="RDI69207.1"/>
    <property type="molecule type" value="Genomic_DNA"/>
</dbReference>
<evidence type="ECO:0000313" key="1">
    <source>
        <dbReference type="EMBL" id="RDI69207.1"/>
    </source>
</evidence>
<keyword evidence="2" id="KW-1185">Reference proteome</keyword>
<comment type="caution">
    <text evidence="1">The sequence shown here is derived from an EMBL/GenBank/DDBJ whole genome shotgun (WGS) entry which is preliminary data.</text>
</comment>
<gene>
    <name evidence="1" type="ORF">DFR76_101745</name>
</gene>
<dbReference type="RefSeq" id="WP_067991320.1">
    <property type="nucleotide sequence ID" value="NZ_QQBC01000001.1"/>
</dbReference>
<evidence type="ECO:0008006" key="3">
    <source>
        <dbReference type="Google" id="ProtNLM"/>
    </source>
</evidence>
<organism evidence="1 2">
    <name type="scientific">Nocardia pseudobrasiliensis</name>
    <dbReference type="NCBI Taxonomy" id="45979"/>
    <lineage>
        <taxon>Bacteria</taxon>
        <taxon>Bacillati</taxon>
        <taxon>Actinomycetota</taxon>
        <taxon>Actinomycetes</taxon>
        <taxon>Mycobacteriales</taxon>
        <taxon>Nocardiaceae</taxon>
        <taxon>Nocardia</taxon>
    </lineage>
</organism>
<name>A0A370IEQ2_9NOCA</name>
<dbReference type="STRING" id="1210086.GCA_001613105_00599"/>